<evidence type="ECO:0000313" key="2">
    <source>
        <dbReference type="EMBL" id="WEK47843.1"/>
    </source>
</evidence>
<dbReference type="Pfam" id="PF13593">
    <property type="entry name" value="SBF_like"/>
    <property type="match status" value="1"/>
</dbReference>
<dbReference type="InterPro" id="IPR038770">
    <property type="entry name" value="Na+/solute_symporter_sf"/>
</dbReference>
<proteinExistence type="predicted"/>
<name>A0AAJ6BQK5_9SPHN</name>
<dbReference type="AlphaFoldDB" id="A0AAJ6BQK5"/>
<organism evidence="2 3">
    <name type="scientific">Candidatus Andeanibacterium colombiense</name>
    <dbReference type="NCBI Taxonomy" id="3121345"/>
    <lineage>
        <taxon>Bacteria</taxon>
        <taxon>Pseudomonadati</taxon>
        <taxon>Pseudomonadota</taxon>
        <taxon>Alphaproteobacteria</taxon>
        <taxon>Sphingomonadales</taxon>
        <taxon>Sphingomonadaceae</taxon>
        <taxon>Candidatus Andeanibacterium</taxon>
    </lineage>
</organism>
<feature type="transmembrane region" description="Helical" evidence="1">
    <location>
        <begin position="126"/>
        <end position="151"/>
    </location>
</feature>
<dbReference type="Proteomes" id="UP001218362">
    <property type="component" value="Chromosome"/>
</dbReference>
<evidence type="ECO:0000256" key="1">
    <source>
        <dbReference type="SAM" id="Phobius"/>
    </source>
</evidence>
<feature type="transmembrane region" description="Helical" evidence="1">
    <location>
        <begin position="65"/>
        <end position="84"/>
    </location>
</feature>
<feature type="transmembrane region" description="Helical" evidence="1">
    <location>
        <begin position="230"/>
        <end position="251"/>
    </location>
</feature>
<feature type="transmembrane region" description="Helical" evidence="1">
    <location>
        <begin position="35"/>
        <end position="53"/>
    </location>
</feature>
<dbReference type="Gene3D" id="1.20.1530.20">
    <property type="match status" value="1"/>
</dbReference>
<feature type="transmembrane region" description="Helical" evidence="1">
    <location>
        <begin position="272"/>
        <end position="299"/>
    </location>
</feature>
<gene>
    <name evidence="2" type="ORF">P0Y56_06000</name>
</gene>
<dbReference type="KEGG" id="acob:P0Y56_06000"/>
<evidence type="ECO:0000313" key="3">
    <source>
        <dbReference type="Proteomes" id="UP001218362"/>
    </source>
</evidence>
<feature type="transmembrane region" description="Helical" evidence="1">
    <location>
        <begin position="203"/>
        <end position="224"/>
    </location>
</feature>
<protein>
    <submittedName>
        <fullName evidence="2">Bile acid:sodium symporter</fullName>
    </submittedName>
</protein>
<keyword evidence="1" id="KW-1133">Transmembrane helix</keyword>
<dbReference type="PANTHER" id="PTHR18640">
    <property type="entry name" value="SOLUTE CARRIER FAMILY 10 MEMBER 7"/>
    <property type="match status" value="1"/>
</dbReference>
<keyword evidence="1" id="KW-0812">Transmembrane</keyword>
<reference evidence="2" key="1">
    <citation type="submission" date="2023-03" db="EMBL/GenBank/DDBJ databases">
        <title>Andean soil-derived lignocellulolytic bacterial consortium as a source of novel taxa and putative plastic-active enzymes.</title>
        <authorList>
            <person name="Diaz-Garcia L."/>
            <person name="Chuvochina M."/>
            <person name="Feuerriegel G."/>
            <person name="Bunk B."/>
            <person name="Sproer C."/>
            <person name="Streit W.R."/>
            <person name="Rodriguez L.M."/>
            <person name="Overmann J."/>
            <person name="Jimenez D.J."/>
        </authorList>
    </citation>
    <scope>NUCLEOTIDE SEQUENCE</scope>
    <source>
        <strain evidence="2">MAG 26</strain>
    </source>
</reference>
<dbReference type="GO" id="GO:0005886">
    <property type="term" value="C:plasma membrane"/>
    <property type="evidence" value="ECO:0007669"/>
    <property type="project" value="TreeGrafter"/>
</dbReference>
<dbReference type="EMBL" id="CP119316">
    <property type="protein sequence ID" value="WEK47843.1"/>
    <property type="molecule type" value="Genomic_DNA"/>
</dbReference>
<keyword evidence="1" id="KW-0472">Membrane</keyword>
<feature type="transmembrane region" description="Helical" evidence="1">
    <location>
        <begin position="96"/>
        <end position="119"/>
    </location>
</feature>
<feature type="transmembrane region" description="Helical" evidence="1">
    <location>
        <begin position="163"/>
        <end position="182"/>
    </location>
</feature>
<dbReference type="PANTHER" id="PTHR18640:SF5">
    <property type="entry name" value="SODIUM_BILE ACID COTRANSPORTER 7"/>
    <property type="match status" value="1"/>
</dbReference>
<dbReference type="InterPro" id="IPR016833">
    <property type="entry name" value="Put_Na-Bile_cotransptr"/>
</dbReference>
<sequence length="326" mass="34634">MMRALFARIDPFVAMLLATVAAASLLPCSGVGATIFGWIADAAIVLLFFLQGARLSREAITNGLLSWKIHASVLACSFVVYPALGFALVHLLPLDAIAATGFLFLTLLPSTVQSSVALTAIARGNVAAAVCSASLSNIVGIFVTPLLVSLVLQRAGAASDLSAVPTILLQLLLPFLLGHFSPDGLKRFLLRHKVLTTVVDRSSILLVVYTAFSAAVIEGIWHSYSLPRLAEIVVLCAALLALVLVLTWTFARRAGFSFADSIVIQFCGSKKSLVSGVPMAGVLFAPAQVGFVVLPLMIFHQMQLIACAFLARRYAAREDDLLPART</sequence>
<dbReference type="PIRSF" id="PIRSF026166">
    <property type="entry name" value="UCP026166"/>
    <property type="match status" value="1"/>
</dbReference>
<accession>A0AAJ6BQK5</accession>